<dbReference type="RefSeq" id="WP_183599982.1">
    <property type="nucleotide sequence ID" value="NZ_JACHXK010000004.1"/>
</dbReference>
<dbReference type="Pfam" id="PF00144">
    <property type="entry name" value="Beta-lactamase"/>
    <property type="match status" value="1"/>
</dbReference>
<dbReference type="PANTHER" id="PTHR43283">
    <property type="entry name" value="BETA-LACTAMASE-RELATED"/>
    <property type="match status" value="1"/>
</dbReference>
<dbReference type="PANTHER" id="PTHR43283:SF7">
    <property type="entry name" value="BETA-LACTAMASE-RELATED DOMAIN-CONTAINING PROTEIN"/>
    <property type="match status" value="1"/>
</dbReference>
<accession>A0A7W5FMJ4</accession>
<dbReference type="InterPro" id="IPR012338">
    <property type="entry name" value="Beta-lactam/transpept-like"/>
</dbReference>
<evidence type="ECO:0000313" key="2">
    <source>
        <dbReference type="EMBL" id="MBB3110188.1"/>
    </source>
</evidence>
<dbReference type="AlphaFoldDB" id="A0A7W5FMJ4"/>
<dbReference type="Proteomes" id="UP000570361">
    <property type="component" value="Unassembled WGS sequence"/>
</dbReference>
<protein>
    <submittedName>
        <fullName evidence="2">CubicO group peptidase (Beta-lactamase class C family)</fullName>
    </submittedName>
</protein>
<dbReference type="Gene3D" id="3.40.710.10">
    <property type="entry name" value="DD-peptidase/beta-lactamase superfamily"/>
    <property type="match status" value="1"/>
</dbReference>
<sequence length="385" mass="42585">MSFRTGTPADAGMSETRIATLHQQAEKMVEANVTSAQVYVAARRGIIVAHKASGRFGPEPEAPPLTTEALFPLCSITKVITAACLMMLVEQGEVGLNRPVVDYIPELSGEGAREIRVHHLLTHTSGISPEDLSAHVDLIQDTIQLPPHAANQDPDTHRWLYLGYGVKPGRKPGEAMAYLGYGYELLGEIIRRVSGIAYPEYVRQHLLEPLGMRDTYFIVPESERERIVRRAPEDPCADWIETEDFLQSYSASGGLIGTAMDLAKFGQLFLDNGRWDGRQLLSPVSIREMMRNHIPGVSAFYRDEVFPEASWGLGWGVNGNKRDGGDLFSPAAVSHWGAAGVFIAVDPVYEVVAVHFTVEKDLRKPFKNMYTDYFNNTVLAAITDI</sequence>
<gene>
    <name evidence="2" type="ORF">FHS18_002255</name>
</gene>
<feature type="domain" description="Beta-lactamase-related" evidence="1">
    <location>
        <begin position="30"/>
        <end position="357"/>
    </location>
</feature>
<reference evidence="2 3" key="1">
    <citation type="submission" date="2020-08" db="EMBL/GenBank/DDBJ databases">
        <title>Genomic Encyclopedia of Type Strains, Phase III (KMG-III): the genomes of soil and plant-associated and newly described type strains.</title>
        <authorList>
            <person name="Whitman W."/>
        </authorList>
    </citation>
    <scope>NUCLEOTIDE SEQUENCE [LARGE SCALE GENOMIC DNA]</scope>
    <source>
        <strain evidence="2 3">CECT 5862</strain>
    </source>
</reference>
<comment type="caution">
    <text evidence="2">The sequence shown here is derived from an EMBL/GenBank/DDBJ whole genome shotgun (WGS) entry which is preliminary data.</text>
</comment>
<dbReference type="SUPFAM" id="SSF56601">
    <property type="entry name" value="beta-lactamase/transpeptidase-like"/>
    <property type="match status" value="1"/>
</dbReference>
<evidence type="ECO:0000313" key="3">
    <source>
        <dbReference type="Proteomes" id="UP000570361"/>
    </source>
</evidence>
<organism evidence="2 3">
    <name type="scientific">Paenibacillus phyllosphaerae</name>
    <dbReference type="NCBI Taxonomy" id="274593"/>
    <lineage>
        <taxon>Bacteria</taxon>
        <taxon>Bacillati</taxon>
        <taxon>Bacillota</taxon>
        <taxon>Bacilli</taxon>
        <taxon>Bacillales</taxon>
        <taxon>Paenibacillaceae</taxon>
        <taxon>Paenibacillus</taxon>
    </lineage>
</organism>
<dbReference type="EMBL" id="JACHXK010000004">
    <property type="protein sequence ID" value="MBB3110188.1"/>
    <property type="molecule type" value="Genomic_DNA"/>
</dbReference>
<evidence type="ECO:0000259" key="1">
    <source>
        <dbReference type="Pfam" id="PF00144"/>
    </source>
</evidence>
<dbReference type="InterPro" id="IPR050789">
    <property type="entry name" value="Diverse_Enzym_Activities"/>
</dbReference>
<name>A0A7W5FMJ4_9BACL</name>
<dbReference type="InterPro" id="IPR001466">
    <property type="entry name" value="Beta-lactam-related"/>
</dbReference>
<proteinExistence type="predicted"/>
<keyword evidence="3" id="KW-1185">Reference proteome</keyword>